<feature type="signal peptide" evidence="1">
    <location>
        <begin position="1"/>
        <end position="24"/>
    </location>
</feature>
<dbReference type="OrthoDB" id="7186447at2"/>
<feature type="domain" description="Surface-adhesin protein E-like" evidence="2">
    <location>
        <begin position="36"/>
        <end position="130"/>
    </location>
</feature>
<evidence type="ECO:0000313" key="4">
    <source>
        <dbReference type="Proteomes" id="UP000548978"/>
    </source>
</evidence>
<keyword evidence="1" id="KW-0732">Signal</keyword>
<name>A0A7W9E6P4_9CAUL</name>
<organism evidence="3 4">
    <name type="scientific">Brevundimonas halotolerans</name>
    <dbReference type="NCBI Taxonomy" id="69670"/>
    <lineage>
        <taxon>Bacteria</taxon>
        <taxon>Pseudomonadati</taxon>
        <taxon>Pseudomonadota</taxon>
        <taxon>Alphaproteobacteria</taxon>
        <taxon>Caulobacterales</taxon>
        <taxon>Caulobacteraceae</taxon>
        <taxon>Brevundimonas</taxon>
    </lineage>
</organism>
<proteinExistence type="predicted"/>
<gene>
    <name evidence="3" type="ORF">FHS65_000898</name>
</gene>
<reference evidence="3 4" key="1">
    <citation type="submission" date="2020-08" db="EMBL/GenBank/DDBJ databases">
        <title>Genomic Encyclopedia of Type Strains, Phase IV (KMG-IV): sequencing the most valuable type-strain genomes for metagenomic binning, comparative biology and taxonomic classification.</title>
        <authorList>
            <person name="Goeker M."/>
        </authorList>
    </citation>
    <scope>NUCLEOTIDE SEQUENCE [LARGE SCALE GENOMIC DNA]</scope>
    <source>
        <strain evidence="3 4">DSM 24448</strain>
    </source>
</reference>
<protein>
    <recommendedName>
        <fullName evidence="2">Surface-adhesin protein E-like domain-containing protein</fullName>
    </recommendedName>
</protein>
<dbReference type="Proteomes" id="UP000548978">
    <property type="component" value="Unassembled WGS sequence"/>
</dbReference>
<keyword evidence="4" id="KW-1185">Reference proteome</keyword>
<dbReference type="RefSeq" id="WP_123287620.1">
    <property type="nucleotide sequence ID" value="NZ_JACIJB010000002.1"/>
</dbReference>
<comment type="caution">
    <text evidence="3">The sequence shown here is derived from an EMBL/GenBank/DDBJ whole genome shotgun (WGS) entry which is preliminary data.</text>
</comment>
<sequence>MKPVLLSLLAGAAAAALSSAPAEAQEPRLVLSGVGRFAVFVDLSTREMSGSQVRVRTLQVAETGFEVEGQPFWGGWSWWAFDCEARTADRLDFASVLADGVEGPSVPEDQPPFPVSPGGDAEEMLTVACTGTAPEGPVLGSVEAAVEECHRRILM</sequence>
<dbReference type="AlphaFoldDB" id="A0A7W9E6P4"/>
<accession>A0A7W9E6P4</accession>
<dbReference type="EMBL" id="JACIJB010000002">
    <property type="protein sequence ID" value="MBB5660158.1"/>
    <property type="molecule type" value="Genomic_DNA"/>
</dbReference>
<dbReference type="Pfam" id="PF16747">
    <property type="entry name" value="Adhesin_E"/>
    <property type="match status" value="1"/>
</dbReference>
<evidence type="ECO:0000259" key="2">
    <source>
        <dbReference type="Pfam" id="PF16747"/>
    </source>
</evidence>
<dbReference type="InterPro" id="IPR031939">
    <property type="entry name" value="Adhesin_E-like"/>
</dbReference>
<evidence type="ECO:0000256" key="1">
    <source>
        <dbReference type="SAM" id="SignalP"/>
    </source>
</evidence>
<evidence type="ECO:0000313" key="3">
    <source>
        <dbReference type="EMBL" id="MBB5660158.1"/>
    </source>
</evidence>
<feature type="chain" id="PRO_5030876763" description="Surface-adhesin protein E-like domain-containing protein" evidence="1">
    <location>
        <begin position="25"/>
        <end position="155"/>
    </location>
</feature>